<organism evidence="4 5">
    <name type="scientific">Flavobacterium magnum</name>
    <dbReference type="NCBI Taxonomy" id="2162713"/>
    <lineage>
        <taxon>Bacteria</taxon>
        <taxon>Pseudomonadati</taxon>
        <taxon>Bacteroidota</taxon>
        <taxon>Flavobacteriia</taxon>
        <taxon>Flavobacteriales</taxon>
        <taxon>Flavobacteriaceae</taxon>
        <taxon>Flavobacterium</taxon>
    </lineage>
</organism>
<dbReference type="AlphaFoldDB" id="A0A2S0RDV2"/>
<feature type="domain" description="PKD-like" evidence="3">
    <location>
        <begin position="823"/>
        <end position="908"/>
    </location>
</feature>
<reference evidence="4 5" key="1">
    <citation type="submission" date="2018-04" db="EMBL/GenBank/DDBJ databases">
        <title>Genome sequencing of Flavobacterium sp. HYN0048.</title>
        <authorList>
            <person name="Yi H."/>
            <person name="Baek C."/>
        </authorList>
    </citation>
    <scope>NUCLEOTIDE SEQUENCE [LARGE SCALE GENOMIC DNA]</scope>
    <source>
        <strain evidence="4 5">HYN0048</strain>
    </source>
</reference>
<dbReference type="PANTHER" id="PTHR41339">
    <property type="entry name" value="LIPL48"/>
    <property type="match status" value="1"/>
</dbReference>
<protein>
    <submittedName>
        <fullName evidence="4">Uncharacterized protein</fullName>
    </submittedName>
</protein>
<sequence length="1107" mass="114354">MAGNLLHAQIQPTSYRGAFAPAPAAMWTDSWTNFDPQNTVYPAPTVTVNAAITTNTTWTSGNTYLLSGLIYVKNNATLTIQPGTKILGDNSGSALVVTKGAKINAVGTATNPIVFTSDKPVGARNKGDWGGIILLGKGSFNINGGTNNIEGITASADTQYGGGANPDDNDNSGMLKYVRIEFGGYVFAPNNEINGLTMGAVGRGTTIDYVQTSFINDDGFEWFGGAVNCKHLVSFRNLDDDFDTDNGYSGNVQFALSVRDPQIADVPAVSTSEGFESDNNSTGSAVSPYTSAIFSNLTMVGPTFRQTLPNGGTLAAGYKRALRIRRASQLKIYNSVFMDYLEGLHIDGIASENAAVAGQLRFNNNVLAGITTTSKVLQITAPGTITAGNNAAFNMTSWYAANGNTTVATNSGLLANAYDNGNAFTYTGLDYRPASGSILLSGASFADAPFNGKLEKSAPTVVSPVNYCRNDVASPLSATLVYGGTQLRWYASAGSTTPLAGTPTPMTNSSSVGTRNYYVAQVYPDGLEGPKAVVTVNVYGLPDMPATLTGTTAICNYIGSTDTLTYTTTAVAGAASYSWTLPAGATLVSTSPDGLTATVSFQNAAQGSGTVYIGVQAVSVNGCKSLARTLGLTKILPAAPASISGATSVGNYVGTTTTVTYTTTAVANAQSYLWTVPAGVQIISGQGSTSVVVNFLNASTAVGSLGVISVKSVAPCGPSPARNLSLFKALPARPANINASSSDVCVTAGPSSSITYSIAPIADVTTYNWTVPAGASIVGNSHGPSITVNYTAAFTANGVVSVSSVNNIGSSAARNLTVYRNLPENPSSINGRLKGICPGDTYSYSFPAIAAATSYTFTAPAGAVIKSLNFPSNTTNTLTTSENAFTVTYPVDFVSGTLSFRSANGCGMSVGPNNQDVAKAMPTPTVLNGPATVSCALIGQQVTYTTVGAPNVTSYIWIVPPGATIVSGQGTASLTVIFNNALPASSTISVQYNNACNGIGGKKKLTLTKESCARPAAESVATTTYSELYPNPASDVFNIDIRTDKASETTVSVYAFSGNLVSSVKHQLNAGANTIATDISRLPKGIYIVRFTDPSSSEAETRKLIKK</sequence>
<feature type="domain" description="Secretion system C-terminal sorting" evidence="2">
    <location>
        <begin position="1028"/>
        <end position="1099"/>
    </location>
</feature>
<dbReference type="EMBL" id="CP028811">
    <property type="protein sequence ID" value="AWA29291.1"/>
    <property type="molecule type" value="Genomic_DNA"/>
</dbReference>
<dbReference type="Pfam" id="PF18962">
    <property type="entry name" value="Por_Secre_tail"/>
    <property type="match status" value="1"/>
</dbReference>
<keyword evidence="5" id="KW-1185">Reference proteome</keyword>
<evidence type="ECO:0000256" key="1">
    <source>
        <dbReference type="ARBA" id="ARBA00022729"/>
    </source>
</evidence>
<evidence type="ECO:0000259" key="2">
    <source>
        <dbReference type="Pfam" id="PF18962"/>
    </source>
</evidence>
<feature type="domain" description="PKD-like" evidence="3">
    <location>
        <begin position="637"/>
        <end position="724"/>
    </location>
</feature>
<dbReference type="Pfam" id="PF19408">
    <property type="entry name" value="PKD_6"/>
    <property type="match status" value="5"/>
</dbReference>
<dbReference type="NCBIfam" id="TIGR04183">
    <property type="entry name" value="Por_Secre_tail"/>
    <property type="match status" value="1"/>
</dbReference>
<gene>
    <name evidence="4" type="ORF">HYN48_03855</name>
</gene>
<evidence type="ECO:0000259" key="3">
    <source>
        <dbReference type="Pfam" id="PF19408"/>
    </source>
</evidence>
<feature type="domain" description="PKD-like" evidence="3">
    <location>
        <begin position="542"/>
        <end position="625"/>
    </location>
</feature>
<dbReference type="InterPro" id="IPR026444">
    <property type="entry name" value="Secre_tail"/>
</dbReference>
<feature type="domain" description="PKD-like" evidence="3">
    <location>
        <begin position="732"/>
        <end position="818"/>
    </location>
</feature>
<keyword evidence="1" id="KW-0732">Signal</keyword>
<accession>A0A2S0RDV2</accession>
<name>A0A2S0RDV2_9FLAO</name>
<proteinExistence type="predicted"/>
<dbReference type="Proteomes" id="UP000244193">
    <property type="component" value="Chromosome"/>
</dbReference>
<dbReference type="InterPro" id="IPR045829">
    <property type="entry name" value="PKD_6"/>
</dbReference>
<evidence type="ECO:0000313" key="4">
    <source>
        <dbReference type="EMBL" id="AWA29291.1"/>
    </source>
</evidence>
<dbReference type="KEGG" id="fmg:HYN48_03855"/>
<dbReference type="PANTHER" id="PTHR41339:SF1">
    <property type="entry name" value="SECRETED PROTEIN"/>
    <property type="match status" value="1"/>
</dbReference>
<feature type="domain" description="PKD-like" evidence="3">
    <location>
        <begin position="923"/>
        <end position="997"/>
    </location>
</feature>
<evidence type="ECO:0000313" key="5">
    <source>
        <dbReference type="Proteomes" id="UP000244193"/>
    </source>
</evidence>